<name>A0A9D1JI14_9FIRM</name>
<dbReference type="Proteomes" id="UP000823982">
    <property type="component" value="Unassembled WGS sequence"/>
</dbReference>
<dbReference type="SUPFAM" id="SSF53850">
    <property type="entry name" value="Periplasmic binding protein-like II"/>
    <property type="match status" value="1"/>
</dbReference>
<dbReference type="PROSITE" id="PS51257">
    <property type="entry name" value="PROKAR_LIPOPROTEIN"/>
    <property type="match status" value="1"/>
</dbReference>
<keyword evidence="1" id="KW-0732">Signal</keyword>
<sequence length="518" mass="58916">MIHIKKPICTCVTFLMILSLFASCGNVETDQPSNVTTIQQDSQNSGGSGFSVSYAGSGDYLTYDEVSELYPDKTILVWQLDMGTADIRALEVNEYLDSLGKDYAVCFEPMVPFFANSDGKSYTQSVKVKIDNGEQIDIINTGSSVSGIDSGSPYDRFCQNGWLEKLDSYLTDTQAGQALYAAIPEKMWQAFVNGDGIYGVFASALPPTAKNYSYISLNANMVDKYGYNMDESMYSQIDIVKEINEEHIFMSDYVNVFGMPYMWGTEDFAYFSEADDKYISIFDTPFYSDIFRTFYELDTNRDGFISSIAQEMPFYENAFVRLQYYVKYPLDTENPTMYSGVPRYNILIKTGDDSLIPYGNATGICSYSEHKDEAFDLLALSLTDEHLNNLLVYGTEEDYTVENGVVTQNELSFQNFSRFANIFICMPQSGDESAEGYEQILNAAGDIKYDLFRINDSDVLDAVNDLNFNVQDPLQNMYRESSDFDTFYEEFKDYVYSLGLQDVIDEYNRQYTEWRNAQ</sequence>
<dbReference type="EMBL" id="DVIR01000028">
    <property type="protein sequence ID" value="HIS24270.1"/>
    <property type="molecule type" value="Genomic_DNA"/>
</dbReference>
<reference evidence="2" key="2">
    <citation type="journal article" date="2021" name="PeerJ">
        <title>Extensive microbial diversity within the chicken gut microbiome revealed by metagenomics and culture.</title>
        <authorList>
            <person name="Gilroy R."/>
            <person name="Ravi A."/>
            <person name="Getino M."/>
            <person name="Pursley I."/>
            <person name="Horton D.L."/>
            <person name="Alikhan N.F."/>
            <person name="Baker D."/>
            <person name="Gharbi K."/>
            <person name="Hall N."/>
            <person name="Watson M."/>
            <person name="Adriaenssens E.M."/>
            <person name="Foster-Nyarko E."/>
            <person name="Jarju S."/>
            <person name="Secka A."/>
            <person name="Antonio M."/>
            <person name="Oren A."/>
            <person name="Chaudhuri R.R."/>
            <person name="La Ragione R."/>
            <person name="Hildebrand F."/>
            <person name="Pallen M.J."/>
        </authorList>
    </citation>
    <scope>NUCLEOTIDE SEQUENCE</scope>
    <source>
        <strain evidence="2">CHK157-1446</strain>
    </source>
</reference>
<feature type="signal peptide" evidence="1">
    <location>
        <begin position="1"/>
        <end position="24"/>
    </location>
</feature>
<evidence type="ECO:0000313" key="2">
    <source>
        <dbReference type="EMBL" id="HIS24270.1"/>
    </source>
</evidence>
<evidence type="ECO:0000256" key="1">
    <source>
        <dbReference type="SAM" id="SignalP"/>
    </source>
</evidence>
<proteinExistence type="predicted"/>
<organism evidence="2 3">
    <name type="scientific">Candidatus Faeciplasma gallinarum</name>
    <dbReference type="NCBI Taxonomy" id="2840799"/>
    <lineage>
        <taxon>Bacteria</taxon>
        <taxon>Bacillati</taxon>
        <taxon>Bacillota</taxon>
        <taxon>Clostridia</taxon>
        <taxon>Eubacteriales</taxon>
        <taxon>Oscillospiraceae</taxon>
        <taxon>Oscillospiraceae incertae sedis</taxon>
        <taxon>Candidatus Faeciplasma</taxon>
    </lineage>
</organism>
<dbReference type="Gene3D" id="3.40.190.10">
    <property type="entry name" value="Periplasmic binding protein-like II"/>
    <property type="match status" value="1"/>
</dbReference>
<accession>A0A9D1JI14</accession>
<reference evidence="2" key="1">
    <citation type="submission" date="2020-10" db="EMBL/GenBank/DDBJ databases">
        <authorList>
            <person name="Gilroy R."/>
        </authorList>
    </citation>
    <scope>NUCLEOTIDE SEQUENCE</scope>
    <source>
        <strain evidence="2">CHK157-1446</strain>
    </source>
</reference>
<protein>
    <submittedName>
        <fullName evidence="2">Uncharacterized protein</fullName>
    </submittedName>
</protein>
<comment type="caution">
    <text evidence="2">The sequence shown here is derived from an EMBL/GenBank/DDBJ whole genome shotgun (WGS) entry which is preliminary data.</text>
</comment>
<evidence type="ECO:0000313" key="3">
    <source>
        <dbReference type="Proteomes" id="UP000823982"/>
    </source>
</evidence>
<gene>
    <name evidence="2" type="ORF">IAD01_02570</name>
</gene>
<dbReference type="AlphaFoldDB" id="A0A9D1JI14"/>
<feature type="chain" id="PRO_5039261911" evidence="1">
    <location>
        <begin position="25"/>
        <end position="518"/>
    </location>
</feature>